<evidence type="ECO:0000256" key="10">
    <source>
        <dbReference type="ARBA" id="ARBA00023043"/>
    </source>
</evidence>
<organism evidence="15 16">
    <name type="scientific">Labeo rohita</name>
    <name type="common">Indian major carp</name>
    <name type="synonym">Cyprinus rohita</name>
    <dbReference type="NCBI Taxonomy" id="84645"/>
    <lineage>
        <taxon>Eukaryota</taxon>
        <taxon>Metazoa</taxon>
        <taxon>Chordata</taxon>
        <taxon>Craniata</taxon>
        <taxon>Vertebrata</taxon>
        <taxon>Euteleostomi</taxon>
        <taxon>Actinopterygii</taxon>
        <taxon>Neopterygii</taxon>
        <taxon>Teleostei</taxon>
        <taxon>Ostariophysi</taxon>
        <taxon>Cypriniformes</taxon>
        <taxon>Cyprinidae</taxon>
        <taxon>Labeoninae</taxon>
        <taxon>Labeonini</taxon>
        <taxon>Labeo</taxon>
    </lineage>
</organism>
<keyword evidence="16" id="KW-1185">Reference proteome</keyword>
<evidence type="ECO:0000259" key="14">
    <source>
        <dbReference type="PROSITE" id="PS50237"/>
    </source>
</evidence>
<keyword evidence="9 12" id="KW-0833">Ubl conjugation pathway</keyword>
<evidence type="ECO:0000256" key="9">
    <source>
        <dbReference type="ARBA" id="ARBA00022786"/>
    </source>
</evidence>
<dbReference type="PROSITE" id="PS50237">
    <property type="entry name" value="HECT"/>
    <property type="match status" value="1"/>
</dbReference>
<gene>
    <name evidence="15" type="ORF">ROHU_013940</name>
</gene>
<comment type="caution">
    <text evidence="15">The sequence shown here is derived from an EMBL/GenBank/DDBJ whole genome shotgun (WGS) entry which is preliminary data.</text>
</comment>
<evidence type="ECO:0000256" key="7">
    <source>
        <dbReference type="ARBA" id="ARBA00022679"/>
    </source>
</evidence>
<name>A0A498P2P1_LABRO</name>
<dbReference type="Proteomes" id="UP000290572">
    <property type="component" value="Unassembled WGS sequence"/>
</dbReference>
<sequence length="567" mass="63401">MLLEECGLGRKLITFSNNTASHAEVAECLYQAYPLLRHAGGFTLARSDRKRELTKIPIPPTGYSVAYLRLGCKAKRTPIYIIPLQKHIVLQPPEENQVPAVMQECFTCKNNIMLTHLAEHIATCKCPNGNENSDEWKDSVTQPEDGSSSSDDEAVLMAVELSLQNRMVDEHQQNDMSPSQPTTEICHGEESEPDLETILRRLENQLDAGPPPFSNYINVMRDTVLSSAMRAFSRQNFSPEKRLNVVFVDTENTGEGAVDDGGPTREFFRLMIAELKNSRYFCGPEEVKNLALVSRAVQAGDYRVIGQMLAVSVIHAGITPSFFSERLYSLISHCPTPPADIEEIEDWEVRQMLQKIKNAETLEGAQDAMIEASGILALLGCSTNLRSLHDRDSLVEEAARAYVEGRVKEATEQLTEGLKTLGLADAIKAHPQMLKPLFISGSKPLDVDDILKLFRVNFSCPGSNRRRVENQTVMFWRDWLIEVGESSRPVTLQQILIFASGADKIPPLGFPCKPTIQFLHPEDYGMRIFPEANTCDITLRLPLHASYLQFREKMESGILQSPTFGFA</sequence>
<feature type="active site" description="Glycyl thioester intermediate" evidence="12">
    <location>
        <position position="535"/>
    </location>
</feature>
<dbReference type="InterPro" id="IPR000569">
    <property type="entry name" value="HECT_dom"/>
</dbReference>
<evidence type="ECO:0000256" key="13">
    <source>
        <dbReference type="SAM" id="MobiDB-lite"/>
    </source>
</evidence>
<comment type="catalytic activity">
    <reaction evidence="1">
        <text>S-ubiquitinyl-[E2 ubiquitin-conjugating enzyme]-L-cysteine + [acceptor protein]-L-lysine = [E2 ubiquitin-conjugating enzyme]-L-cysteine + N(6)-ubiquitinyl-[acceptor protein]-L-lysine.</text>
        <dbReference type="EC" id="2.3.2.26"/>
    </reaction>
</comment>
<evidence type="ECO:0000256" key="1">
    <source>
        <dbReference type="ARBA" id="ARBA00000885"/>
    </source>
</evidence>
<dbReference type="GO" id="GO:0007030">
    <property type="term" value="P:Golgi organization"/>
    <property type="evidence" value="ECO:0007669"/>
    <property type="project" value="TreeGrafter"/>
</dbReference>
<evidence type="ECO:0000256" key="5">
    <source>
        <dbReference type="ARBA" id="ARBA00012485"/>
    </source>
</evidence>
<keyword evidence="11" id="KW-0472">Membrane</keyword>
<dbReference type="GO" id="GO:0000139">
    <property type="term" value="C:Golgi membrane"/>
    <property type="evidence" value="ECO:0007669"/>
    <property type="project" value="TreeGrafter"/>
</dbReference>
<keyword evidence="7" id="KW-0808">Transferase</keyword>
<evidence type="ECO:0000256" key="12">
    <source>
        <dbReference type="PROSITE-ProRule" id="PRU00104"/>
    </source>
</evidence>
<dbReference type="InterPro" id="IPR035983">
    <property type="entry name" value="Hect_E3_ubiquitin_ligase"/>
</dbReference>
<keyword evidence="8" id="KW-0677">Repeat</keyword>
<feature type="region of interest" description="Disordered" evidence="13">
    <location>
        <begin position="172"/>
        <end position="192"/>
    </location>
</feature>
<dbReference type="InterPro" id="IPR050409">
    <property type="entry name" value="E3_ubiq-protein_ligase"/>
</dbReference>
<dbReference type="GO" id="GO:0005634">
    <property type="term" value="C:nucleus"/>
    <property type="evidence" value="ECO:0007669"/>
    <property type="project" value="TreeGrafter"/>
</dbReference>
<evidence type="ECO:0000256" key="8">
    <source>
        <dbReference type="ARBA" id="ARBA00022737"/>
    </source>
</evidence>
<dbReference type="Gene3D" id="3.30.2410.10">
    <property type="entry name" value="Hect, E3 ligase catalytic domain"/>
    <property type="match status" value="1"/>
</dbReference>
<dbReference type="STRING" id="84645.A0A498P2P1"/>
<dbReference type="GO" id="GO:0061025">
    <property type="term" value="P:membrane fusion"/>
    <property type="evidence" value="ECO:0007669"/>
    <property type="project" value="TreeGrafter"/>
</dbReference>
<evidence type="ECO:0000256" key="4">
    <source>
        <dbReference type="ARBA" id="ARBA00004906"/>
    </source>
</evidence>
<dbReference type="EMBL" id="QBIY01004816">
    <property type="protein sequence ID" value="RXN38471.1"/>
    <property type="molecule type" value="Genomic_DNA"/>
</dbReference>
<dbReference type="AlphaFoldDB" id="A0A498P2P1"/>
<evidence type="ECO:0000313" key="16">
    <source>
        <dbReference type="Proteomes" id="UP000290572"/>
    </source>
</evidence>
<dbReference type="EC" id="2.3.2.26" evidence="5"/>
<keyword evidence="6" id="KW-0963">Cytoplasm</keyword>
<comment type="subcellular location">
    <subcellularLocation>
        <location evidence="3">Cytoplasm</location>
    </subcellularLocation>
    <subcellularLocation>
        <location evidence="2">Endomembrane system</location>
    </subcellularLocation>
</comment>
<dbReference type="Gene3D" id="3.90.1750.10">
    <property type="entry name" value="Hect, E3 ligase catalytic domains"/>
    <property type="match status" value="1"/>
</dbReference>
<dbReference type="Pfam" id="PF00632">
    <property type="entry name" value="HECT"/>
    <property type="match status" value="1"/>
</dbReference>
<evidence type="ECO:0000256" key="11">
    <source>
        <dbReference type="ARBA" id="ARBA00023136"/>
    </source>
</evidence>
<dbReference type="PANTHER" id="PTHR11254:SF363">
    <property type="entry name" value="E3 UBIQUITIN-PROTEIN LIGASE HACE1"/>
    <property type="match status" value="1"/>
</dbReference>
<feature type="compositionally biased region" description="Polar residues" evidence="13">
    <location>
        <begin position="174"/>
        <end position="183"/>
    </location>
</feature>
<keyword evidence="10" id="KW-0040">ANK repeat</keyword>
<comment type="pathway">
    <text evidence="4">Protein modification; protein ubiquitination.</text>
</comment>
<dbReference type="GO" id="GO:0000209">
    <property type="term" value="P:protein polyubiquitination"/>
    <property type="evidence" value="ECO:0007669"/>
    <property type="project" value="TreeGrafter"/>
</dbReference>
<dbReference type="PANTHER" id="PTHR11254">
    <property type="entry name" value="HECT DOMAIN UBIQUITIN-PROTEIN LIGASE"/>
    <property type="match status" value="1"/>
</dbReference>
<dbReference type="SUPFAM" id="SSF56204">
    <property type="entry name" value="Hect, E3 ligase catalytic domain"/>
    <property type="match status" value="1"/>
</dbReference>
<dbReference type="SMART" id="SM00119">
    <property type="entry name" value="HECTc"/>
    <property type="match status" value="1"/>
</dbReference>
<dbReference type="GO" id="GO:0016874">
    <property type="term" value="F:ligase activity"/>
    <property type="evidence" value="ECO:0007669"/>
    <property type="project" value="UniProtKB-KW"/>
</dbReference>
<evidence type="ECO:0000313" key="15">
    <source>
        <dbReference type="EMBL" id="RXN38471.1"/>
    </source>
</evidence>
<evidence type="ECO:0000256" key="3">
    <source>
        <dbReference type="ARBA" id="ARBA00004496"/>
    </source>
</evidence>
<evidence type="ECO:0000256" key="6">
    <source>
        <dbReference type="ARBA" id="ARBA00022490"/>
    </source>
</evidence>
<reference evidence="15 16" key="1">
    <citation type="submission" date="2018-03" db="EMBL/GenBank/DDBJ databases">
        <title>Draft genome sequence of Rohu Carp (Labeo rohita).</title>
        <authorList>
            <person name="Das P."/>
            <person name="Kushwaha B."/>
            <person name="Joshi C.G."/>
            <person name="Kumar D."/>
            <person name="Nagpure N.S."/>
            <person name="Sahoo L."/>
            <person name="Das S.P."/>
            <person name="Bit A."/>
            <person name="Patnaik S."/>
            <person name="Meher P.K."/>
            <person name="Jayasankar P."/>
            <person name="Koringa P.G."/>
            <person name="Patel N.V."/>
            <person name="Hinsu A.T."/>
            <person name="Kumar R."/>
            <person name="Pandey M."/>
            <person name="Agarwal S."/>
            <person name="Srivastava S."/>
            <person name="Singh M."/>
            <person name="Iquebal M.A."/>
            <person name="Jaiswal S."/>
            <person name="Angadi U.B."/>
            <person name="Kumar N."/>
            <person name="Raza M."/>
            <person name="Shah T.M."/>
            <person name="Rai A."/>
            <person name="Jena J.K."/>
        </authorList>
    </citation>
    <scope>NUCLEOTIDE SEQUENCE [LARGE SCALE GENOMIC DNA]</scope>
    <source>
        <strain evidence="15">DASCIFA01</strain>
        <tissue evidence="15">Testis</tissue>
    </source>
</reference>
<evidence type="ECO:0000256" key="2">
    <source>
        <dbReference type="ARBA" id="ARBA00004308"/>
    </source>
</evidence>
<feature type="domain" description="HECT" evidence="14">
    <location>
        <begin position="235"/>
        <end position="567"/>
    </location>
</feature>
<protein>
    <recommendedName>
        <fullName evidence="5">HECT-type E3 ubiquitin transferase</fullName>
        <ecNumber evidence="5">2.3.2.26</ecNumber>
    </recommendedName>
</protein>
<feature type="compositionally biased region" description="Polar residues" evidence="13">
    <location>
        <begin position="139"/>
        <end position="149"/>
    </location>
</feature>
<accession>A0A498P2P1</accession>
<keyword evidence="15" id="KW-0436">Ligase</keyword>
<dbReference type="GO" id="GO:0006511">
    <property type="term" value="P:ubiquitin-dependent protein catabolic process"/>
    <property type="evidence" value="ECO:0007669"/>
    <property type="project" value="TreeGrafter"/>
</dbReference>
<dbReference type="GO" id="GO:0061630">
    <property type="term" value="F:ubiquitin protein ligase activity"/>
    <property type="evidence" value="ECO:0007669"/>
    <property type="project" value="UniProtKB-EC"/>
</dbReference>
<feature type="region of interest" description="Disordered" evidence="13">
    <location>
        <begin position="132"/>
        <end position="152"/>
    </location>
</feature>
<proteinExistence type="predicted"/>